<dbReference type="HOGENOM" id="CLU_3143761_0_0_1"/>
<reference evidence="2" key="1">
    <citation type="submission" date="2013-07" db="EMBL/GenBank/DDBJ databases">
        <title>The genome of an arbuscular mycorrhizal fungus provides insights into the evolution of the oldest plant symbiosis.</title>
        <authorList>
            <consortium name="DOE Joint Genome Institute"/>
            <person name="Tisserant E."/>
            <person name="Malbreil M."/>
            <person name="Kuo A."/>
            <person name="Kohler A."/>
            <person name="Symeonidi A."/>
            <person name="Balestrini R."/>
            <person name="Charron P."/>
            <person name="Duensing N."/>
            <person name="Frei-dit-Frey N."/>
            <person name="Gianinazzi-Pearson V."/>
            <person name="Gilbert B."/>
            <person name="Handa Y."/>
            <person name="Hijri M."/>
            <person name="Kaul R."/>
            <person name="Kawaguchi M."/>
            <person name="Krajinski F."/>
            <person name="Lammers P."/>
            <person name="Lapierre D."/>
            <person name="Masclaux F.G."/>
            <person name="Murat C."/>
            <person name="Morin E."/>
            <person name="Ndikumana S."/>
            <person name="Pagni M."/>
            <person name="Petitpierre D."/>
            <person name="Requena N."/>
            <person name="Rosikiewicz P."/>
            <person name="Riley R."/>
            <person name="Saito K."/>
            <person name="San Clemente H."/>
            <person name="Shapiro H."/>
            <person name="van Tuinen D."/>
            <person name="Becard G."/>
            <person name="Bonfante P."/>
            <person name="Paszkowski U."/>
            <person name="Shachar-Hill Y."/>
            <person name="Young J.P."/>
            <person name="Sanders I.R."/>
            <person name="Henrissat B."/>
            <person name="Rensing S.A."/>
            <person name="Grigoriev I.V."/>
            <person name="Corradi N."/>
            <person name="Roux C."/>
            <person name="Martin F."/>
        </authorList>
    </citation>
    <scope>NUCLEOTIDE SEQUENCE</scope>
    <source>
        <strain evidence="2">DAOM 197198</strain>
    </source>
</reference>
<dbReference type="AlphaFoldDB" id="U9TB40"/>
<evidence type="ECO:0000256" key="1">
    <source>
        <dbReference type="SAM" id="MobiDB-lite"/>
    </source>
</evidence>
<protein>
    <submittedName>
        <fullName evidence="2">Uncharacterized protein</fullName>
    </submittedName>
</protein>
<proteinExistence type="predicted"/>
<dbReference type="EMBL" id="KI293103">
    <property type="protein sequence ID" value="ESA05375.1"/>
    <property type="molecule type" value="Genomic_DNA"/>
</dbReference>
<evidence type="ECO:0000313" key="2">
    <source>
        <dbReference type="EMBL" id="ESA05375.1"/>
    </source>
</evidence>
<organism evidence="2">
    <name type="scientific">Rhizophagus irregularis (strain DAOM 181602 / DAOM 197198 / MUCL 43194)</name>
    <name type="common">Arbuscular mycorrhizal fungus</name>
    <name type="synonym">Glomus intraradices</name>
    <dbReference type="NCBI Taxonomy" id="747089"/>
    <lineage>
        <taxon>Eukaryota</taxon>
        <taxon>Fungi</taxon>
        <taxon>Fungi incertae sedis</taxon>
        <taxon>Mucoromycota</taxon>
        <taxon>Glomeromycotina</taxon>
        <taxon>Glomeromycetes</taxon>
        <taxon>Glomerales</taxon>
        <taxon>Glomeraceae</taxon>
        <taxon>Rhizophagus</taxon>
    </lineage>
</organism>
<accession>U9TB40</accession>
<gene>
    <name evidence="2" type="ORF">GLOINDRAFT_35606</name>
</gene>
<name>U9TB40_RHIID</name>
<sequence length="49" mass="5519">MEKERISEKLGYCGYQSRIAGPHPPGKDLGRPPRMPQGPQIYPLTSPHF</sequence>
<feature type="region of interest" description="Disordered" evidence="1">
    <location>
        <begin position="15"/>
        <end position="49"/>
    </location>
</feature>